<organism evidence="1 2">
    <name type="scientific">Dreissena polymorpha</name>
    <name type="common">Zebra mussel</name>
    <name type="synonym">Mytilus polymorpha</name>
    <dbReference type="NCBI Taxonomy" id="45954"/>
    <lineage>
        <taxon>Eukaryota</taxon>
        <taxon>Metazoa</taxon>
        <taxon>Spiralia</taxon>
        <taxon>Lophotrochozoa</taxon>
        <taxon>Mollusca</taxon>
        <taxon>Bivalvia</taxon>
        <taxon>Autobranchia</taxon>
        <taxon>Heteroconchia</taxon>
        <taxon>Euheterodonta</taxon>
        <taxon>Imparidentia</taxon>
        <taxon>Neoheterodontei</taxon>
        <taxon>Myida</taxon>
        <taxon>Dreissenoidea</taxon>
        <taxon>Dreissenidae</taxon>
        <taxon>Dreissena</taxon>
    </lineage>
</organism>
<accession>A0A9D4BM18</accession>
<evidence type="ECO:0000313" key="2">
    <source>
        <dbReference type="Proteomes" id="UP000828390"/>
    </source>
</evidence>
<keyword evidence="2" id="KW-1185">Reference proteome</keyword>
<dbReference type="AlphaFoldDB" id="A0A9D4BM18"/>
<comment type="caution">
    <text evidence="1">The sequence shown here is derived from an EMBL/GenBank/DDBJ whole genome shotgun (WGS) entry which is preliminary data.</text>
</comment>
<reference evidence="1" key="1">
    <citation type="journal article" date="2019" name="bioRxiv">
        <title>The Genome of the Zebra Mussel, Dreissena polymorpha: A Resource for Invasive Species Research.</title>
        <authorList>
            <person name="McCartney M.A."/>
            <person name="Auch B."/>
            <person name="Kono T."/>
            <person name="Mallez S."/>
            <person name="Zhang Y."/>
            <person name="Obille A."/>
            <person name="Becker A."/>
            <person name="Abrahante J.E."/>
            <person name="Garbe J."/>
            <person name="Badalamenti J.P."/>
            <person name="Herman A."/>
            <person name="Mangelson H."/>
            <person name="Liachko I."/>
            <person name="Sullivan S."/>
            <person name="Sone E.D."/>
            <person name="Koren S."/>
            <person name="Silverstein K.A.T."/>
            <person name="Beckman K.B."/>
            <person name="Gohl D.M."/>
        </authorList>
    </citation>
    <scope>NUCLEOTIDE SEQUENCE</scope>
    <source>
        <strain evidence="1">Duluth1</strain>
        <tissue evidence="1">Whole animal</tissue>
    </source>
</reference>
<reference evidence="1" key="2">
    <citation type="submission" date="2020-11" db="EMBL/GenBank/DDBJ databases">
        <authorList>
            <person name="McCartney M.A."/>
            <person name="Auch B."/>
            <person name="Kono T."/>
            <person name="Mallez S."/>
            <person name="Becker A."/>
            <person name="Gohl D.M."/>
            <person name="Silverstein K.A.T."/>
            <person name="Koren S."/>
            <person name="Bechman K.B."/>
            <person name="Herman A."/>
            <person name="Abrahante J.E."/>
            <person name="Garbe J."/>
        </authorList>
    </citation>
    <scope>NUCLEOTIDE SEQUENCE</scope>
    <source>
        <strain evidence="1">Duluth1</strain>
        <tissue evidence="1">Whole animal</tissue>
    </source>
</reference>
<protein>
    <submittedName>
        <fullName evidence="1">Uncharacterized protein</fullName>
    </submittedName>
</protein>
<dbReference type="Proteomes" id="UP000828390">
    <property type="component" value="Unassembled WGS sequence"/>
</dbReference>
<dbReference type="EMBL" id="JAIWYP010000014">
    <property type="protein sequence ID" value="KAH3708796.1"/>
    <property type="molecule type" value="Genomic_DNA"/>
</dbReference>
<sequence length="124" mass="13996">MSERKPSSSSCSSTSWEGWREMLVDAECWASGSWFAKVSCVRGMFLSGWPFLGLTSLCRKAQFLWMNSSLSVKFAAAWPDFLQISLALRSRTDFHHVLRFSAPSSMFSSLAFLVQSPVFFFVSL</sequence>
<proteinExistence type="predicted"/>
<evidence type="ECO:0000313" key="1">
    <source>
        <dbReference type="EMBL" id="KAH3708796.1"/>
    </source>
</evidence>
<name>A0A9D4BM18_DREPO</name>
<gene>
    <name evidence="1" type="ORF">DPMN_068255</name>
</gene>